<dbReference type="HOGENOM" id="CLU_006332_9_2_9"/>
<organism evidence="4 5">
    <name type="scientific">Hungatella hathewayi WAL-18680</name>
    <dbReference type="NCBI Taxonomy" id="742737"/>
    <lineage>
        <taxon>Bacteria</taxon>
        <taxon>Bacillati</taxon>
        <taxon>Bacillota</taxon>
        <taxon>Clostridia</taxon>
        <taxon>Lachnospirales</taxon>
        <taxon>Lachnospiraceae</taxon>
        <taxon>Hungatella</taxon>
    </lineage>
</organism>
<dbReference type="AlphaFoldDB" id="G5IKH1"/>
<protein>
    <recommendedName>
        <fullName evidence="3">Sulfatase N-terminal domain-containing protein</fullName>
    </recommendedName>
</protein>
<proteinExistence type="predicted"/>
<evidence type="ECO:0000259" key="3">
    <source>
        <dbReference type="Pfam" id="PF00884"/>
    </source>
</evidence>
<dbReference type="Proteomes" id="UP000005384">
    <property type="component" value="Unassembled WGS sequence"/>
</dbReference>
<dbReference type="GO" id="GO:0046872">
    <property type="term" value="F:metal ion binding"/>
    <property type="evidence" value="ECO:0007669"/>
    <property type="project" value="UniProtKB-KW"/>
</dbReference>
<dbReference type="InterPro" id="IPR000917">
    <property type="entry name" value="Sulfatase_N"/>
</dbReference>
<dbReference type="GO" id="GO:0005737">
    <property type="term" value="C:cytoplasm"/>
    <property type="evidence" value="ECO:0007669"/>
    <property type="project" value="TreeGrafter"/>
</dbReference>
<dbReference type="EMBL" id="ADLN01000111">
    <property type="protein sequence ID" value="EHI58000.1"/>
    <property type="molecule type" value="Genomic_DNA"/>
</dbReference>
<evidence type="ECO:0000256" key="2">
    <source>
        <dbReference type="ARBA" id="ARBA00022801"/>
    </source>
</evidence>
<dbReference type="GO" id="GO:0004423">
    <property type="term" value="F:iduronate-2-sulfatase activity"/>
    <property type="evidence" value="ECO:0007669"/>
    <property type="project" value="TreeGrafter"/>
</dbReference>
<gene>
    <name evidence="4" type="ORF">HMPREF9473_03999</name>
</gene>
<accession>G5IKH1</accession>
<evidence type="ECO:0000256" key="1">
    <source>
        <dbReference type="ARBA" id="ARBA00022723"/>
    </source>
</evidence>
<dbReference type="PANTHER" id="PTHR45953:SF1">
    <property type="entry name" value="IDURONATE 2-SULFATASE"/>
    <property type="match status" value="1"/>
</dbReference>
<keyword evidence="1" id="KW-0479">Metal-binding</keyword>
<keyword evidence="2" id="KW-0378">Hydrolase</keyword>
<dbReference type="Pfam" id="PF00884">
    <property type="entry name" value="Sulfatase"/>
    <property type="match status" value="1"/>
</dbReference>
<dbReference type="SUPFAM" id="SSF53649">
    <property type="entry name" value="Alkaline phosphatase-like"/>
    <property type="match status" value="1"/>
</dbReference>
<evidence type="ECO:0000313" key="5">
    <source>
        <dbReference type="Proteomes" id="UP000005384"/>
    </source>
</evidence>
<keyword evidence="5" id="KW-1185">Reference proteome</keyword>
<dbReference type="RefSeq" id="WP_006781990.1">
    <property type="nucleotide sequence ID" value="NZ_CP040506.1"/>
</dbReference>
<dbReference type="OrthoDB" id="279611at2"/>
<dbReference type="Gene3D" id="3.40.720.10">
    <property type="entry name" value="Alkaline Phosphatase, subunit A"/>
    <property type="match status" value="1"/>
</dbReference>
<reference evidence="4 5" key="1">
    <citation type="submission" date="2011-08" db="EMBL/GenBank/DDBJ databases">
        <title>The Genome Sequence of Clostridium hathewayi WAL-18680.</title>
        <authorList>
            <consortium name="The Broad Institute Genome Sequencing Platform"/>
            <person name="Earl A."/>
            <person name="Ward D."/>
            <person name="Feldgarden M."/>
            <person name="Gevers D."/>
            <person name="Finegold S.M."/>
            <person name="Summanen P.H."/>
            <person name="Molitoris D.R."/>
            <person name="Song M."/>
            <person name="Daigneault M."/>
            <person name="Allen-Vercoe E."/>
            <person name="Young S.K."/>
            <person name="Zeng Q."/>
            <person name="Gargeya S."/>
            <person name="Fitzgerald M."/>
            <person name="Haas B."/>
            <person name="Abouelleil A."/>
            <person name="Alvarado L."/>
            <person name="Arachchi H.M."/>
            <person name="Berlin A."/>
            <person name="Brown A."/>
            <person name="Chapman S.B."/>
            <person name="Chen Z."/>
            <person name="Dunbar C."/>
            <person name="Freedman E."/>
            <person name="Gearin G."/>
            <person name="Gellesch M."/>
            <person name="Goldberg J."/>
            <person name="Griggs A."/>
            <person name="Gujja S."/>
            <person name="Heiman D."/>
            <person name="Howarth C."/>
            <person name="Larson L."/>
            <person name="Lui A."/>
            <person name="MacDonald P.J.P."/>
            <person name="Montmayeur A."/>
            <person name="Murphy C."/>
            <person name="Neiman D."/>
            <person name="Pearson M."/>
            <person name="Priest M."/>
            <person name="Roberts A."/>
            <person name="Saif S."/>
            <person name="Shea T."/>
            <person name="Shenoy N."/>
            <person name="Sisk P."/>
            <person name="Stolte C."/>
            <person name="Sykes S."/>
            <person name="Wortman J."/>
            <person name="Nusbaum C."/>
            <person name="Birren B."/>
        </authorList>
    </citation>
    <scope>NUCLEOTIDE SEQUENCE [LARGE SCALE GENOMIC DNA]</scope>
    <source>
        <strain evidence="4 5">WAL-18680</strain>
    </source>
</reference>
<dbReference type="PANTHER" id="PTHR45953">
    <property type="entry name" value="IDURONATE 2-SULFATASE"/>
    <property type="match status" value="1"/>
</dbReference>
<sequence>MTKKRPNIIIFNPDQMRRDALHHLGNPAAITPFLDSFAQTEAVSFRNAFCQNPVCVPSRCSFMSGLYPHVGGHRTMGHLLHTQETSLLKELKEDGYYVWSNARNDLVAEQIPGQIASHVTELYYGGNAEPAPGPVHEHIRGGRGDKNFYSFYTGELKLDEHGRNYNGDDEDLDAAIERILHPVDERPLCLFLGTMYPHPPYQIEEPYFSAIDRTLLPDRIRAEDTRGKALILELIRTYQNMQTYTEDDWKELRAVYLGMCMKIDSQFQRLCEALKLAGIYDNSAIFFFSDHGDYTGDYGLTEKTQNTFEDCLTNVPFLVKPPKGYELDCGVTDSLIELVDFYATALDFAGTSPAHDHFGKSLAPVIADRQKQIRSFVCCEGGRRADEIQCREGANPDDEGRSRDIIYWPRYAAQWNDDAHAKGTMIRSDKYKYVYRSNGASEFYDLELDPGETVNLVDKPEYQTVIGQMTASLLSWYQDTCDIVPRTTDERFSRQMVWEKVKRLCPAGHEEEVRSRIEHGMGLFPAQEYCRQLRKQQETNSAKNK</sequence>
<dbReference type="CDD" id="cd16150">
    <property type="entry name" value="sulfatase_like"/>
    <property type="match status" value="1"/>
</dbReference>
<dbReference type="PATRIC" id="fig|742737.3.peg.3985"/>
<evidence type="ECO:0000313" key="4">
    <source>
        <dbReference type="EMBL" id="EHI58000.1"/>
    </source>
</evidence>
<comment type="caution">
    <text evidence="4">The sequence shown here is derived from an EMBL/GenBank/DDBJ whole genome shotgun (WGS) entry which is preliminary data.</text>
</comment>
<dbReference type="InterPro" id="IPR017850">
    <property type="entry name" value="Alkaline_phosphatase_core_sf"/>
</dbReference>
<feature type="domain" description="Sulfatase N-terminal" evidence="3">
    <location>
        <begin position="6"/>
        <end position="350"/>
    </location>
</feature>
<name>G5IKH1_9FIRM</name>